<reference evidence="1" key="1">
    <citation type="journal article" date="2023" name="Science">
        <title>Genome structures resolve the early diversification of teleost fishes.</title>
        <authorList>
            <person name="Parey E."/>
            <person name="Louis A."/>
            <person name="Montfort J."/>
            <person name="Bouchez O."/>
            <person name="Roques C."/>
            <person name="Iampietro C."/>
            <person name="Lluch J."/>
            <person name="Castinel A."/>
            <person name="Donnadieu C."/>
            <person name="Desvignes T."/>
            <person name="Floi Bucao C."/>
            <person name="Jouanno E."/>
            <person name="Wen M."/>
            <person name="Mejri S."/>
            <person name="Dirks R."/>
            <person name="Jansen H."/>
            <person name="Henkel C."/>
            <person name="Chen W.J."/>
            <person name="Zahm M."/>
            <person name="Cabau C."/>
            <person name="Klopp C."/>
            <person name="Thompson A.W."/>
            <person name="Robinson-Rechavi M."/>
            <person name="Braasch I."/>
            <person name="Lecointre G."/>
            <person name="Bobe J."/>
            <person name="Postlethwait J.H."/>
            <person name="Berthelot C."/>
            <person name="Roest Crollius H."/>
            <person name="Guiguen Y."/>
        </authorList>
    </citation>
    <scope>NUCLEOTIDE SEQUENCE</scope>
    <source>
        <strain evidence="1">WJC10195</strain>
    </source>
</reference>
<dbReference type="EMBL" id="JAINUF010000002">
    <property type="protein sequence ID" value="KAJ8374217.1"/>
    <property type="molecule type" value="Genomic_DNA"/>
</dbReference>
<dbReference type="Proteomes" id="UP001152622">
    <property type="component" value="Chromosome 2"/>
</dbReference>
<evidence type="ECO:0000313" key="2">
    <source>
        <dbReference type="Proteomes" id="UP001152622"/>
    </source>
</evidence>
<comment type="caution">
    <text evidence="1">The sequence shown here is derived from an EMBL/GenBank/DDBJ whole genome shotgun (WGS) entry which is preliminary data.</text>
</comment>
<sequence length="74" mass="8098">MAVARKGSLVGFDLGDRKEAAVRWRRGSKGPWHYHPPASSRCPLGLCGCSELRGAFGNLWESRDSRNCGPPAEE</sequence>
<gene>
    <name evidence="1" type="ORF">SKAU_G00047970</name>
</gene>
<name>A0A9Q1G3E3_SYNKA</name>
<organism evidence="1 2">
    <name type="scientific">Synaphobranchus kaupii</name>
    <name type="common">Kaup's arrowtooth eel</name>
    <dbReference type="NCBI Taxonomy" id="118154"/>
    <lineage>
        <taxon>Eukaryota</taxon>
        <taxon>Metazoa</taxon>
        <taxon>Chordata</taxon>
        <taxon>Craniata</taxon>
        <taxon>Vertebrata</taxon>
        <taxon>Euteleostomi</taxon>
        <taxon>Actinopterygii</taxon>
        <taxon>Neopterygii</taxon>
        <taxon>Teleostei</taxon>
        <taxon>Anguilliformes</taxon>
        <taxon>Synaphobranchidae</taxon>
        <taxon>Synaphobranchus</taxon>
    </lineage>
</organism>
<dbReference type="AlphaFoldDB" id="A0A9Q1G3E3"/>
<evidence type="ECO:0000313" key="1">
    <source>
        <dbReference type="EMBL" id="KAJ8374217.1"/>
    </source>
</evidence>
<accession>A0A9Q1G3E3</accession>
<protein>
    <submittedName>
        <fullName evidence="1">Uncharacterized protein</fullName>
    </submittedName>
</protein>
<keyword evidence="2" id="KW-1185">Reference proteome</keyword>
<proteinExistence type="predicted"/>